<dbReference type="AlphaFoldDB" id="A0A7G9GE49"/>
<feature type="transmembrane region" description="Helical" evidence="8">
    <location>
        <begin position="44"/>
        <end position="64"/>
    </location>
</feature>
<gene>
    <name evidence="9" type="ORF">H9Q79_01935</name>
</gene>
<dbReference type="Proteomes" id="UP000515860">
    <property type="component" value="Chromosome"/>
</dbReference>
<evidence type="ECO:0000313" key="10">
    <source>
        <dbReference type="Proteomes" id="UP000515860"/>
    </source>
</evidence>
<evidence type="ECO:0000256" key="1">
    <source>
        <dbReference type="ARBA" id="ARBA00004651"/>
    </source>
</evidence>
<evidence type="ECO:0000256" key="5">
    <source>
        <dbReference type="ARBA" id="ARBA00022692"/>
    </source>
</evidence>
<feature type="transmembrane region" description="Helical" evidence="8">
    <location>
        <begin position="12"/>
        <end position="32"/>
    </location>
</feature>
<evidence type="ECO:0000256" key="8">
    <source>
        <dbReference type="SAM" id="Phobius"/>
    </source>
</evidence>
<protein>
    <submittedName>
        <fullName evidence="9">ABC transporter permease</fullName>
    </submittedName>
</protein>
<dbReference type="InterPro" id="IPR001851">
    <property type="entry name" value="ABC_transp_permease"/>
</dbReference>
<feature type="transmembrane region" description="Helical" evidence="8">
    <location>
        <begin position="256"/>
        <end position="272"/>
    </location>
</feature>
<evidence type="ECO:0000256" key="3">
    <source>
        <dbReference type="ARBA" id="ARBA00022475"/>
    </source>
</evidence>
<dbReference type="KEGG" id="whj:H9Q79_01935"/>
<keyword evidence="4" id="KW-0997">Cell inner membrane</keyword>
<dbReference type="CDD" id="cd06579">
    <property type="entry name" value="TM_PBP1_transp_AraH_like"/>
    <property type="match status" value="1"/>
</dbReference>
<name>A0A7G9GE49_9FIRM</name>
<dbReference type="PANTHER" id="PTHR32196:SF21">
    <property type="entry name" value="ABC TRANSPORTER PERMEASE PROTEIN YPHD-RELATED"/>
    <property type="match status" value="1"/>
</dbReference>
<evidence type="ECO:0000256" key="7">
    <source>
        <dbReference type="ARBA" id="ARBA00023136"/>
    </source>
</evidence>
<comment type="subcellular location">
    <subcellularLocation>
        <location evidence="1">Cell membrane</location>
        <topology evidence="1">Multi-pass membrane protein</topology>
    </subcellularLocation>
</comment>
<sequence>MKVKEFFKKNQYTTILLILMVVVMLIFTVTKAGTFWKPGTWKGIVMQFPEFGVMAIGVLFCFIIGCIDMSFVMLGNFATIMGVQYILGHTSDGMSDAQVFGVMVVAFLIVMAVGVVGGIINGLLVCKLNIPPVIATIAMQMVWLGLSTGVTQGNTLSLKGVPLYAEIGHSDVLGFIPFPLFIFILVFIVAALILRFTAYGEKLYMCGTNLKAAKFSAINTDRMIITTFIVCDVICCIGSMLMVSTLNSAKADNGESYVMKIILILVLAGILPDGGIGKIGNLIFSVLIIQMITSGVNMFKGLNTYHGSFIYGGLLIVVLILSTFMQGDGFKFRKTKKIKKTE</sequence>
<dbReference type="EMBL" id="CP060635">
    <property type="protein sequence ID" value="QNM09081.1"/>
    <property type="molecule type" value="Genomic_DNA"/>
</dbReference>
<keyword evidence="10" id="KW-1185">Reference proteome</keyword>
<accession>A0A7G9GE49</accession>
<feature type="transmembrane region" description="Helical" evidence="8">
    <location>
        <begin position="172"/>
        <end position="194"/>
    </location>
</feature>
<dbReference type="Pfam" id="PF02653">
    <property type="entry name" value="BPD_transp_2"/>
    <property type="match status" value="1"/>
</dbReference>
<feature type="transmembrane region" description="Helical" evidence="8">
    <location>
        <begin position="71"/>
        <end position="87"/>
    </location>
</feature>
<evidence type="ECO:0000256" key="4">
    <source>
        <dbReference type="ARBA" id="ARBA00022519"/>
    </source>
</evidence>
<keyword evidence="5 8" id="KW-0812">Transmembrane</keyword>
<dbReference type="PANTHER" id="PTHR32196">
    <property type="entry name" value="ABC TRANSPORTER PERMEASE PROTEIN YPHD-RELATED-RELATED"/>
    <property type="match status" value="1"/>
</dbReference>
<evidence type="ECO:0000313" key="9">
    <source>
        <dbReference type="EMBL" id="QNM09081.1"/>
    </source>
</evidence>
<evidence type="ECO:0000256" key="6">
    <source>
        <dbReference type="ARBA" id="ARBA00022989"/>
    </source>
</evidence>
<feature type="transmembrane region" description="Helical" evidence="8">
    <location>
        <begin position="305"/>
        <end position="324"/>
    </location>
</feature>
<evidence type="ECO:0000256" key="2">
    <source>
        <dbReference type="ARBA" id="ARBA00022448"/>
    </source>
</evidence>
<proteinExistence type="predicted"/>
<keyword evidence="3" id="KW-1003">Cell membrane</keyword>
<feature type="transmembrane region" description="Helical" evidence="8">
    <location>
        <begin position="99"/>
        <end position="126"/>
    </location>
</feature>
<dbReference type="GO" id="GO:0005886">
    <property type="term" value="C:plasma membrane"/>
    <property type="evidence" value="ECO:0007669"/>
    <property type="project" value="UniProtKB-SubCell"/>
</dbReference>
<reference evidence="9 10" key="1">
    <citation type="submission" date="2020-08" db="EMBL/GenBank/DDBJ databases">
        <authorList>
            <person name="Liu C."/>
            <person name="Sun Q."/>
        </authorList>
    </citation>
    <scope>NUCLEOTIDE SEQUENCE [LARGE SCALE GENOMIC DNA]</scope>
    <source>
        <strain evidence="9 10">NSJ-29</strain>
    </source>
</reference>
<keyword evidence="2" id="KW-0813">Transport</keyword>
<keyword evidence="7 8" id="KW-0472">Membrane</keyword>
<feature type="transmembrane region" description="Helical" evidence="8">
    <location>
        <begin position="223"/>
        <end position="244"/>
    </location>
</feature>
<feature type="transmembrane region" description="Helical" evidence="8">
    <location>
        <begin position="133"/>
        <end position="152"/>
    </location>
</feature>
<keyword evidence="6 8" id="KW-1133">Transmembrane helix</keyword>
<dbReference type="GO" id="GO:0022857">
    <property type="term" value="F:transmembrane transporter activity"/>
    <property type="evidence" value="ECO:0007669"/>
    <property type="project" value="InterPro"/>
</dbReference>
<organism evidence="9 10">
    <name type="scientific">Wansuia hejianensis</name>
    <dbReference type="NCBI Taxonomy" id="2763667"/>
    <lineage>
        <taxon>Bacteria</taxon>
        <taxon>Bacillati</taxon>
        <taxon>Bacillota</taxon>
        <taxon>Clostridia</taxon>
        <taxon>Lachnospirales</taxon>
        <taxon>Lachnospiraceae</taxon>
        <taxon>Wansuia</taxon>
    </lineage>
</organism>
<dbReference type="RefSeq" id="WP_118642468.1">
    <property type="nucleotide sequence ID" value="NZ_CP060635.1"/>
</dbReference>